<proteinExistence type="predicted"/>
<dbReference type="EMBL" id="GBHO01042749">
    <property type="protein sequence ID" value="JAG00855.1"/>
    <property type="molecule type" value="Transcribed_RNA"/>
</dbReference>
<organism evidence="2">
    <name type="scientific">Lygus hesperus</name>
    <name type="common">Western plant bug</name>
    <dbReference type="NCBI Taxonomy" id="30085"/>
    <lineage>
        <taxon>Eukaryota</taxon>
        <taxon>Metazoa</taxon>
        <taxon>Ecdysozoa</taxon>
        <taxon>Arthropoda</taxon>
        <taxon>Hexapoda</taxon>
        <taxon>Insecta</taxon>
        <taxon>Pterygota</taxon>
        <taxon>Neoptera</taxon>
        <taxon>Paraneoptera</taxon>
        <taxon>Hemiptera</taxon>
        <taxon>Heteroptera</taxon>
        <taxon>Panheteroptera</taxon>
        <taxon>Cimicomorpha</taxon>
        <taxon>Miridae</taxon>
        <taxon>Mirini</taxon>
        <taxon>Lygus</taxon>
    </lineage>
</organism>
<protein>
    <submittedName>
        <fullName evidence="2">Pre-mRNA-splicing factor rse1</fullName>
    </submittedName>
</protein>
<evidence type="ECO:0000259" key="1">
    <source>
        <dbReference type="Pfam" id="PF10433"/>
    </source>
</evidence>
<evidence type="ECO:0000313" key="2">
    <source>
        <dbReference type="EMBL" id="JAG00855.1"/>
    </source>
</evidence>
<dbReference type="AlphaFoldDB" id="A0A0A9W7M1"/>
<gene>
    <name evidence="2" type="primary">rse1</name>
    <name evidence="2" type="ORF">CM83_103044</name>
</gene>
<sequence>MGIQRKKRRGEVFFLLQSEYGDIYHLQIECITQELPDGTITVVPKKMKLSYFDTIQPCTTMVILQTKVGSIEAPEHLFLASEVGNSYFLRINPQPTLEITATSADEVGEEEVVGAGVGDDTTGTGEDAFEYFQPKQGVN</sequence>
<dbReference type="InterPro" id="IPR018846">
    <property type="entry name" value="Beta-prop_RSE1/DDB1/CPSF1_1st"/>
</dbReference>
<feature type="domain" description="RSE1/DDB1/CPSF1 first beta-propeller" evidence="1">
    <location>
        <begin position="6"/>
        <end position="95"/>
    </location>
</feature>
<dbReference type="Gene3D" id="2.130.10.10">
    <property type="entry name" value="YVTN repeat-like/Quinoprotein amine dehydrogenase"/>
    <property type="match status" value="1"/>
</dbReference>
<dbReference type="InterPro" id="IPR015943">
    <property type="entry name" value="WD40/YVTN_repeat-like_dom_sf"/>
</dbReference>
<reference evidence="2" key="1">
    <citation type="journal article" date="2014" name="PLoS ONE">
        <title>Transcriptome-Based Identification of ABC Transporters in the Western Tarnished Plant Bug Lygus hesperus.</title>
        <authorList>
            <person name="Hull J.J."/>
            <person name="Chaney K."/>
            <person name="Geib S.M."/>
            <person name="Fabrick J.A."/>
            <person name="Brent C.S."/>
            <person name="Walsh D."/>
            <person name="Lavine L.C."/>
        </authorList>
    </citation>
    <scope>NUCLEOTIDE SEQUENCE</scope>
</reference>
<reference evidence="2" key="2">
    <citation type="submission" date="2014-07" db="EMBL/GenBank/DDBJ databases">
        <authorList>
            <person name="Hull J."/>
        </authorList>
    </citation>
    <scope>NUCLEOTIDE SEQUENCE</scope>
</reference>
<dbReference type="Pfam" id="PF10433">
    <property type="entry name" value="Beta-prop_RSE1_1st"/>
    <property type="match status" value="1"/>
</dbReference>
<name>A0A0A9W7M1_LYGHE</name>
<accession>A0A0A9W7M1</accession>